<dbReference type="OrthoDB" id="341421at2759"/>
<keyword evidence="3" id="KW-0949">S-adenosyl-L-methionine</keyword>
<keyword evidence="1" id="KW-0489">Methyltransferase</keyword>
<dbReference type="InterPro" id="IPR001214">
    <property type="entry name" value="SET_dom"/>
</dbReference>
<dbReference type="Gene3D" id="3.90.1410.10">
    <property type="entry name" value="set domain protein methyltransferase, domain 1"/>
    <property type="match status" value="1"/>
</dbReference>
<dbReference type="GO" id="GO:0032259">
    <property type="term" value="P:methylation"/>
    <property type="evidence" value="ECO:0007669"/>
    <property type="project" value="UniProtKB-KW"/>
</dbReference>
<dbReference type="InterPro" id="IPR050600">
    <property type="entry name" value="SETD3_SETD6_MTase"/>
</dbReference>
<dbReference type="SUPFAM" id="SSF81822">
    <property type="entry name" value="RuBisCo LSMT C-terminal, substrate-binding domain"/>
    <property type="match status" value="1"/>
</dbReference>
<dbReference type="PANTHER" id="PTHR13271">
    <property type="entry name" value="UNCHARACTERIZED PUTATIVE METHYLTRANSFERASE"/>
    <property type="match status" value="1"/>
</dbReference>
<feature type="domain" description="Rubisco LSMT substrate-binding" evidence="6">
    <location>
        <begin position="163"/>
        <end position="309"/>
    </location>
</feature>
<proteinExistence type="predicted"/>
<sequence length="329" mass="34805">MQPLLAGAAAQGLGPQGAFTREAVQWAFGMLLSRLVRLDSLQQEAAAPPAAAQQQQQQQQQRGQVGGGAAAAASQQQGEPRGTEALLPFADLLNHSPSCTEFLDWDAAEGCVVLRADQRYRPGEEVHVSYGQKSGGELQLSYGFCPRPADNPHDGCTLRLALPPDDPAAAWKAAALAAHGLSPSRAFPLRMSAAPFELTHYAAMLAAEVGSEGEAAALADSLFLRGEIPAALQQPALEAVVAACQAATKAYPCSFDEDRAELDRLEAAAATAGSAAVTSSAGGSGSGEDARQQRRRQVLQVLVYERQVLARTAFVLQHELKDLRRMARR</sequence>
<comment type="caution">
    <text evidence="7">The sequence shown here is derived from an EMBL/GenBank/DDBJ whole genome shotgun (WGS) entry which is preliminary data.</text>
</comment>
<feature type="domain" description="SET" evidence="5">
    <location>
        <begin position="81"/>
        <end position="131"/>
    </location>
</feature>
<dbReference type="Proteomes" id="UP000239649">
    <property type="component" value="Unassembled WGS sequence"/>
</dbReference>
<evidence type="ECO:0000259" key="5">
    <source>
        <dbReference type="Pfam" id="PF00856"/>
    </source>
</evidence>
<dbReference type="InterPro" id="IPR046341">
    <property type="entry name" value="SET_dom_sf"/>
</dbReference>
<dbReference type="Gene3D" id="3.90.1420.10">
    <property type="entry name" value="Rubisco LSMT, substrate-binding domain"/>
    <property type="match status" value="1"/>
</dbReference>
<gene>
    <name evidence="7" type="ORF">C2E20_4236</name>
</gene>
<dbReference type="EMBL" id="LHPF02000010">
    <property type="protein sequence ID" value="PSC72364.1"/>
    <property type="molecule type" value="Genomic_DNA"/>
</dbReference>
<organism evidence="7 8">
    <name type="scientific">Micractinium conductrix</name>
    <dbReference type="NCBI Taxonomy" id="554055"/>
    <lineage>
        <taxon>Eukaryota</taxon>
        <taxon>Viridiplantae</taxon>
        <taxon>Chlorophyta</taxon>
        <taxon>core chlorophytes</taxon>
        <taxon>Trebouxiophyceae</taxon>
        <taxon>Chlorellales</taxon>
        <taxon>Chlorellaceae</taxon>
        <taxon>Chlorella clade</taxon>
        <taxon>Micractinium</taxon>
    </lineage>
</organism>
<evidence type="ECO:0000256" key="1">
    <source>
        <dbReference type="ARBA" id="ARBA00022603"/>
    </source>
</evidence>
<feature type="compositionally biased region" description="Low complexity" evidence="4">
    <location>
        <begin position="47"/>
        <end position="63"/>
    </location>
</feature>
<feature type="region of interest" description="Disordered" evidence="4">
    <location>
        <begin position="47"/>
        <end position="81"/>
    </location>
</feature>
<keyword evidence="2" id="KW-0808">Transferase</keyword>
<dbReference type="SUPFAM" id="SSF82199">
    <property type="entry name" value="SET domain"/>
    <property type="match status" value="1"/>
</dbReference>
<evidence type="ECO:0000256" key="3">
    <source>
        <dbReference type="ARBA" id="ARBA00022691"/>
    </source>
</evidence>
<dbReference type="InterPro" id="IPR015353">
    <property type="entry name" value="Rubisco_LSMT_subst-bd"/>
</dbReference>
<dbReference type="STRING" id="554055.A0A2P6VE41"/>
<reference evidence="7 8" key="1">
    <citation type="journal article" date="2018" name="Plant J.">
        <title>Genome sequences of Chlorella sorokiniana UTEX 1602 and Micractinium conductrix SAG 241.80: implications to maltose excretion by a green alga.</title>
        <authorList>
            <person name="Arriola M.B."/>
            <person name="Velmurugan N."/>
            <person name="Zhang Y."/>
            <person name="Plunkett M.H."/>
            <person name="Hondzo H."/>
            <person name="Barney B.M."/>
        </authorList>
    </citation>
    <scope>NUCLEOTIDE SEQUENCE [LARGE SCALE GENOMIC DNA]</scope>
    <source>
        <strain evidence="7 8">SAG 241.80</strain>
    </source>
</reference>
<dbReference type="AlphaFoldDB" id="A0A2P6VE41"/>
<evidence type="ECO:0000313" key="7">
    <source>
        <dbReference type="EMBL" id="PSC72364.1"/>
    </source>
</evidence>
<evidence type="ECO:0000313" key="8">
    <source>
        <dbReference type="Proteomes" id="UP000239649"/>
    </source>
</evidence>
<evidence type="ECO:0000256" key="2">
    <source>
        <dbReference type="ARBA" id="ARBA00022679"/>
    </source>
</evidence>
<accession>A0A2P6VE41</accession>
<dbReference type="Pfam" id="PF09273">
    <property type="entry name" value="Rubis-subs-bind"/>
    <property type="match status" value="1"/>
</dbReference>
<protein>
    <submittedName>
        <fullName evidence="7">Ribulose-1,5 bisphosphate carboxylase oxygenase large subunit N-chloroplastic</fullName>
    </submittedName>
</protein>
<dbReference type="GO" id="GO:0016279">
    <property type="term" value="F:protein-lysine N-methyltransferase activity"/>
    <property type="evidence" value="ECO:0007669"/>
    <property type="project" value="TreeGrafter"/>
</dbReference>
<dbReference type="PANTHER" id="PTHR13271:SF123">
    <property type="entry name" value="RIBULOSE-1,5-BISPHOSPHATE CARBOXYLASE_OXYGENASE SMALL SUBUNIT N-METHYLTRANSFERASE I-RELATED"/>
    <property type="match status" value="1"/>
</dbReference>
<name>A0A2P6VE41_9CHLO</name>
<evidence type="ECO:0000256" key="4">
    <source>
        <dbReference type="SAM" id="MobiDB-lite"/>
    </source>
</evidence>
<keyword evidence="8" id="KW-1185">Reference proteome</keyword>
<dbReference type="Pfam" id="PF00856">
    <property type="entry name" value="SET"/>
    <property type="match status" value="1"/>
</dbReference>
<dbReference type="InterPro" id="IPR036464">
    <property type="entry name" value="Rubisco_LSMT_subst-bd_sf"/>
</dbReference>
<evidence type="ECO:0000259" key="6">
    <source>
        <dbReference type="Pfam" id="PF09273"/>
    </source>
</evidence>